<organism evidence="8 9">
    <name type="scientific">Schwartzia succinivorans DSM 10502</name>
    <dbReference type="NCBI Taxonomy" id="1123243"/>
    <lineage>
        <taxon>Bacteria</taxon>
        <taxon>Bacillati</taxon>
        <taxon>Bacillota</taxon>
        <taxon>Negativicutes</taxon>
        <taxon>Selenomonadales</taxon>
        <taxon>Selenomonadaceae</taxon>
        <taxon>Schwartzia</taxon>
    </lineage>
</organism>
<keyword evidence="5 6" id="KW-0472">Membrane</keyword>
<keyword evidence="9" id="KW-1185">Reference proteome</keyword>
<proteinExistence type="predicted"/>
<dbReference type="RefSeq" id="WP_072936531.1">
    <property type="nucleotide sequence ID" value="NZ_FQUG01000015.1"/>
</dbReference>
<dbReference type="PIRSF" id="PIRSF006483">
    <property type="entry name" value="Membrane_protein_YitT"/>
    <property type="match status" value="1"/>
</dbReference>
<dbReference type="STRING" id="1123243.SAMN02745190_02447"/>
<evidence type="ECO:0000313" key="9">
    <source>
        <dbReference type="Proteomes" id="UP000184404"/>
    </source>
</evidence>
<gene>
    <name evidence="8" type="ORF">SAMN02745190_02447</name>
</gene>
<evidence type="ECO:0000256" key="5">
    <source>
        <dbReference type="ARBA" id="ARBA00023136"/>
    </source>
</evidence>
<dbReference type="PANTHER" id="PTHR33545:SF5">
    <property type="entry name" value="UPF0750 MEMBRANE PROTEIN YITT"/>
    <property type="match status" value="1"/>
</dbReference>
<accession>A0A1M5AX03</accession>
<feature type="transmembrane region" description="Helical" evidence="6">
    <location>
        <begin position="106"/>
        <end position="124"/>
    </location>
</feature>
<dbReference type="GO" id="GO:0005886">
    <property type="term" value="C:plasma membrane"/>
    <property type="evidence" value="ECO:0007669"/>
    <property type="project" value="UniProtKB-SubCell"/>
</dbReference>
<feature type="transmembrane region" description="Helical" evidence="6">
    <location>
        <begin position="145"/>
        <end position="175"/>
    </location>
</feature>
<feature type="transmembrane region" description="Helical" evidence="6">
    <location>
        <begin position="7"/>
        <end position="28"/>
    </location>
</feature>
<feature type="transmembrane region" description="Helical" evidence="6">
    <location>
        <begin position="76"/>
        <end position="94"/>
    </location>
</feature>
<dbReference type="AlphaFoldDB" id="A0A1M5AX03"/>
<dbReference type="EMBL" id="FQUG01000015">
    <property type="protein sequence ID" value="SHF34755.1"/>
    <property type="molecule type" value="Genomic_DNA"/>
</dbReference>
<evidence type="ECO:0000259" key="7">
    <source>
        <dbReference type="Pfam" id="PF10035"/>
    </source>
</evidence>
<comment type="subcellular location">
    <subcellularLocation>
        <location evidence="1">Cell membrane</location>
        <topology evidence="1">Multi-pass membrane protein</topology>
    </subcellularLocation>
</comment>
<protein>
    <submittedName>
        <fullName evidence="8">Uncharacterized membrane-anchored protein YitT, contains DUF161 and DUF2179 domains</fullName>
    </submittedName>
</protein>
<dbReference type="Gene3D" id="3.30.70.120">
    <property type="match status" value="1"/>
</dbReference>
<dbReference type="InterPro" id="IPR003740">
    <property type="entry name" value="YitT"/>
</dbReference>
<reference evidence="8 9" key="1">
    <citation type="submission" date="2016-11" db="EMBL/GenBank/DDBJ databases">
        <authorList>
            <person name="Jaros S."/>
            <person name="Januszkiewicz K."/>
            <person name="Wedrychowicz H."/>
        </authorList>
    </citation>
    <scope>NUCLEOTIDE SEQUENCE [LARGE SCALE GENOMIC DNA]</scope>
    <source>
        <strain evidence="8 9">DSM 10502</strain>
    </source>
</reference>
<keyword evidence="3 6" id="KW-0812">Transmembrane</keyword>
<evidence type="ECO:0000256" key="4">
    <source>
        <dbReference type="ARBA" id="ARBA00022989"/>
    </source>
</evidence>
<evidence type="ECO:0000256" key="2">
    <source>
        <dbReference type="ARBA" id="ARBA00022475"/>
    </source>
</evidence>
<dbReference type="InterPro" id="IPR019264">
    <property type="entry name" value="DUF2179"/>
</dbReference>
<dbReference type="Pfam" id="PF10035">
    <property type="entry name" value="DUF2179"/>
    <property type="match status" value="1"/>
</dbReference>
<dbReference type="InterPro" id="IPR051461">
    <property type="entry name" value="UPF0750_membrane"/>
</dbReference>
<keyword evidence="2" id="KW-1003">Cell membrane</keyword>
<feature type="domain" description="DUF2179" evidence="7">
    <location>
        <begin position="220"/>
        <end position="274"/>
    </location>
</feature>
<dbReference type="Proteomes" id="UP000184404">
    <property type="component" value="Unassembled WGS sequence"/>
</dbReference>
<dbReference type="PANTHER" id="PTHR33545">
    <property type="entry name" value="UPF0750 MEMBRANE PROTEIN YITT-RELATED"/>
    <property type="match status" value="1"/>
</dbReference>
<dbReference type="Pfam" id="PF02588">
    <property type="entry name" value="YitT_membrane"/>
    <property type="match status" value="1"/>
</dbReference>
<evidence type="ECO:0000256" key="1">
    <source>
        <dbReference type="ARBA" id="ARBA00004651"/>
    </source>
</evidence>
<dbReference type="OrthoDB" id="9779786at2"/>
<evidence type="ECO:0000313" key="8">
    <source>
        <dbReference type="EMBL" id="SHF34755.1"/>
    </source>
</evidence>
<name>A0A1M5AX03_9FIRM</name>
<dbReference type="InterPro" id="IPR015867">
    <property type="entry name" value="N-reg_PII/ATP_PRibTrfase_C"/>
</dbReference>
<feature type="transmembrane region" description="Helical" evidence="6">
    <location>
        <begin position="40"/>
        <end position="69"/>
    </location>
</feature>
<dbReference type="CDD" id="cd16380">
    <property type="entry name" value="YitT_C"/>
    <property type="match status" value="1"/>
</dbReference>
<keyword evidence="4 6" id="KW-1133">Transmembrane helix</keyword>
<sequence length="307" mass="33387">MNGRHLLRALGIVLGCLISSSSINLFLMPNHLLSGGLTGIGIIVYFMTGGLPVGAQVLVYNLPLLFAAFKTLGREYIVDVIFGTVMFSVCLDATHFLNDYAPVHDTMLAAVFGGVFNGIGYGIIFRMNGSSGGLDIVAAIIKKYYSLNMGGVIFAFNCVIMAASAVMFGVVPAMYTLISMFMSGTLTDKVVAGFNHRKVVILISDRTRVIAEGILSEVGRGVTFLDGEGAFLHKKKQVLFVVVSLTQIARIKDIANAIDPQSLMIVMDASEVMGRGFTLPGIRLEEMLRERQERMKEERKKLGEEND</sequence>
<evidence type="ECO:0000256" key="6">
    <source>
        <dbReference type="SAM" id="Phobius"/>
    </source>
</evidence>
<evidence type="ECO:0000256" key="3">
    <source>
        <dbReference type="ARBA" id="ARBA00022692"/>
    </source>
</evidence>